<name>A0A3N0ARX5_9ACTN</name>
<dbReference type="InterPro" id="IPR005614">
    <property type="entry name" value="NrfD-like"/>
</dbReference>
<dbReference type="Proteomes" id="UP000278327">
    <property type="component" value="Unassembled WGS sequence"/>
</dbReference>
<dbReference type="PANTHER" id="PTHR34856:SF2">
    <property type="entry name" value="PROTEIN NRFD"/>
    <property type="match status" value="1"/>
</dbReference>
<reference evidence="8 9" key="1">
    <citation type="journal article" date="2019" name="Microbiol. Resour. Announc.">
        <title>Draft Genome Sequences of Type Strains of Gordonibacter faecihominis, Paraeggerthella hongkongensis, Parvibacter caecicola,Slackia equolifaciens, Slackia faecicanis, and Slackia isoflavoniconvertens.</title>
        <authorList>
            <person name="Danylec N."/>
            <person name="Stoll D.A."/>
            <person name="Dotsch A."/>
            <person name="Huch M."/>
        </authorList>
    </citation>
    <scope>NUCLEOTIDE SEQUENCE [LARGE SCALE GENOMIC DNA]</scope>
    <source>
        <strain evidence="8 9">DSM 18785</strain>
    </source>
</reference>
<comment type="similarity">
    <text evidence="2">Belongs to the NrfD family.</text>
</comment>
<evidence type="ECO:0000256" key="2">
    <source>
        <dbReference type="ARBA" id="ARBA00008929"/>
    </source>
</evidence>
<dbReference type="PANTHER" id="PTHR34856">
    <property type="entry name" value="PROTEIN NRFD"/>
    <property type="match status" value="1"/>
</dbReference>
<keyword evidence="3" id="KW-1003">Cell membrane</keyword>
<dbReference type="Gene3D" id="1.20.1630.10">
    <property type="entry name" value="Formate dehydrogenase/DMSO reductase domain"/>
    <property type="match status" value="1"/>
</dbReference>
<feature type="transmembrane region" description="Helical" evidence="7">
    <location>
        <begin position="244"/>
        <end position="263"/>
    </location>
</feature>
<dbReference type="EMBL" id="QICA01000012">
    <property type="protein sequence ID" value="RNL37484.1"/>
    <property type="molecule type" value="Genomic_DNA"/>
</dbReference>
<feature type="transmembrane region" description="Helical" evidence="7">
    <location>
        <begin position="269"/>
        <end position="289"/>
    </location>
</feature>
<keyword evidence="4 7" id="KW-0812">Transmembrane</keyword>
<gene>
    <name evidence="8" type="ORF">DMP10_07550</name>
</gene>
<dbReference type="AlphaFoldDB" id="A0A3N0ARX5"/>
<evidence type="ECO:0000256" key="4">
    <source>
        <dbReference type="ARBA" id="ARBA00022692"/>
    </source>
</evidence>
<dbReference type="InterPro" id="IPR052049">
    <property type="entry name" value="Electron_transfer_protein"/>
</dbReference>
<evidence type="ECO:0000256" key="6">
    <source>
        <dbReference type="ARBA" id="ARBA00023136"/>
    </source>
</evidence>
<feature type="transmembrane region" description="Helical" evidence="7">
    <location>
        <begin position="41"/>
        <end position="62"/>
    </location>
</feature>
<evidence type="ECO:0000313" key="9">
    <source>
        <dbReference type="Proteomes" id="UP000278327"/>
    </source>
</evidence>
<comment type="subcellular location">
    <subcellularLocation>
        <location evidence="1">Cell membrane</location>
        <topology evidence="1">Multi-pass membrane protein</topology>
    </subcellularLocation>
</comment>
<keyword evidence="5 7" id="KW-1133">Transmembrane helix</keyword>
<keyword evidence="9" id="KW-1185">Reference proteome</keyword>
<feature type="transmembrane region" description="Helical" evidence="7">
    <location>
        <begin position="124"/>
        <end position="145"/>
    </location>
</feature>
<accession>A0A3N0ARX5</accession>
<dbReference type="GO" id="GO:0005886">
    <property type="term" value="C:plasma membrane"/>
    <property type="evidence" value="ECO:0007669"/>
    <property type="project" value="UniProtKB-SubCell"/>
</dbReference>
<evidence type="ECO:0000313" key="8">
    <source>
        <dbReference type="EMBL" id="RNL37484.1"/>
    </source>
</evidence>
<evidence type="ECO:0000256" key="7">
    <source>
        <dbReference type="SAM" id="Phobius"/>
    </source>
</evidence>
<dbReference type="Pfam" id="PF03916">
    <property type="entry name" value="NrfD"/>
    <property type="match status" value="1"/>
</dbReference>
<proteinExistence type="inferred from homology"/>
<evidence type="ECO:0000256" key="1">
    <source>
        <dbReference type="ARBA" id="ARBA00004651"/>
    </source>
</evidence>
<feature type="transmembrane region" description="Helical" evidence="7">
    <location>
        <begin position="83"/>
        <end position="104"/>
    </location>
</feature>
<dbReference type="RefSeq" id="WP_117284716.1">
    <property type="nucleotide sequence ID" value="NZ_JAMTCE010000002.1"/>
</dbReference>
<evidence type="ECO:0000256" key="5">
    <source>
        <dbReference type="ARBA" id="ARBA00022989"/>
    </source>
</evidence>
<evidence type="ECO:0008006" key="10">
    <source>
        <dbReference type="Google" id="ProtNLM"/>
    </source>
</evidence>
<feature type="transmembrane region" description="Helical" evidence="7">
    <location>
        <begin position="157"/>
        <end position="184"/>
    </location>
</feature>
<comment type="caution">
    <text evidence="8">The sequence shown here is derived from an EMBL/GenBank/DDBJ whole genome shotgun (WGS) entry which is preliminary data.</text>
</comment>
<feature type="transmembrane region" description="Helical" evidence="7">
    <location>
        <begin position="204"/>
        <end position="224"/>
    </location>
</feature>
<sequence length="326" mass="35140">MKHHYWEAPIVIYLFLGGLGGGIFFLSALFDLIIAPGSGPLFFAPVFFALAALALGCFFLVFELGQPPVFWRVFTTKTAIIKWGAVLLSVAMIFGFVWWASYLYVLGWEWTFGLAAALEGVRPIMLGVAGVAGFGIMVYTGVMLSTLKAHAFWATPALPVLFTVSALSTACAAIALSLGGALQLEGVALLLAELIHEIVHTVDIVLVVAEIVVLLVMVLSFYGAGNVCAHEVAARWVRGKTAPLFWGGMVFGGLLLPLCLYVFGAGTAASALVAPWLVLCGGLLLRYLCVYSDERAPIPGEVRFNERLPKKDAAFLTAWKKDENLY</sequence>
<keyword evidence="6 7" id="KW-0472">Membrane</keyword>
<evidence type="ECO:0000256" key="3">
    <source>
        <dbReference type="ARBA" id="ARBA00022475"/>
    </source>
</evidence>
<feature type="transmembrane region" description="Helical" evidence="7">
    <location>
        <begin position="12"/>
        <end position="35"/>
    </location>
</feature>
<protein>
    <recommendedName>
        <fullName evidence="10">Polysulfide reductase</fullName>
    </recommendedName>
</protein>
<organism evidence="8 9">
    <name type="scientific">Adlercreutzia equolifaciens subsp. celatus DSM 18785</name>
    <dbReference type="NCBI Taxonomy" id="1121021"/>
    <lineage>
        <taxon>Bacteria</taxon>
        <taxon>Bacillati</taxon>
        <taxon>Actinomycetota</taxon>
        <taxon>Coriobacteriia</taxon>
        <taxon>Eggerthellales</taxon>
        <taxon>Eggerthellaceae</taxon>
        <taxon>Adlercreutzia</taxon>
    </lineage>
</organism>